<feature type="transmembrane region" description="Helical" evidence="14">
    <location>
        <begin position="458"/>
        <end position="481"/>
    </location>
</feature>
<feature type="transmembrane region" description="Helical" evidence="14">
    <location>
        <begin position="205"/>
        <end position="222"/>
    </location>
</feature>
<feature type="domain" description="NADH-Ubiquinone oxidoreductase (complex I) chain 5 N-terminal" evidence="16">
    <location>
        <begin position="63"/>
        <end position="110"/>
    </location>
</feature>
<dbReference type="RefSeq" id="WP_066396365.1">
    <property type="nucleotide sequence ID" value="NZ_CP015378.1"/>
</dbReference>
<feature type="transmembrane region" description="Helical" evidence="14">
    <location>
        <begin position="106"/>
        <end position="125"/>
    </location>
</feature>
<feature type="domain" description="NADH:quinone oxidoreductase/Mrp antiporter transmembrane" evidence="15">
    <location>
        <begin position="126"/>
        <end position="406"/>
    </location>
</feature>
<evidence type="ECO:0000256" key="10">
    <source>
        <dbReference type="ARBA" id="ARBA00023065"/>
    </source>
</evidence>
<evidence type="ECO:0000256" key="14">
    <source>
        <dbReference type="SAM" id="Phobius"/>
    </source>
</evidence>
<feature type="transmembrane region" description="Helical" evidence="14">
    <location>
        <begin position="130"/>
        <end position="152"/>
    </location>
</feature>
<dbReference type="GO" id="GO:0006814">
    <property type="term" value="P:sodium ion transport"/>
    <property type="evidence" value="ECO:0007669"/>
    <property type="project" value="UniProtKB-KW"/>
</dbReference>
<evidence type="ECO:0000259" key="16">
    <source>
        <dbReference type="Pfam" id="PF00662"/>
    </source>
</evidence>
<evidence type="ECO:0000259" key="17">
    <source>
        <dbReference type="Pfam" id="PF13244"/>
    </source>
</evidence>
<accession>A0A168W4Y4</accession>
<evidence type="ECO:0000313" key="20">
    <source>
        <dbReference type="Proteomes" id="UP000076623"/>
    </source>
</evidence>
<dbReference type="InterPro" id="IPR025383">
    <property type="entry name" value="MrpA_C/MbhD"/>
</dbReference>
<proteinExistence type="inferred from homology"/>
<dbReference type="PANTHER" id="PTHR43373:SF1">
    <property type="entry name" value="NA(+)_H(+) ANTIPORTER SUBUNIT A"/>
    <property type="match status" value="1"/>
</dbReference>
<evidence type="ECO:0000256" key="1">
    <source>
        <dbReference type="ARBA" id="ARBA00004651"/>
    </source>
</evidence>
<name>A0A168W4Y4_9BACL</name>
<feature type="transmembrane region" description="Helical" evidence="14">
    <location>
        <begin position="416"/>
        <end position="437"/>
    </location>
</feature>
<dbReference type="AlphaFoldDB" id="A0A168W4Y4"/>
<keyword evidence="4" id="KW-0050">Antiport</keyword>
<feature type="transmembrane region" description="Helical" evidence="14">
    <location>
        <begin position="513"/>
        <end position="530"/>
    </location>
</feature>
<sequence>MLHIYILLPFLAALLIGFAAKKVDRIHTGWFVLPVPAVLFILFISKLPTLAEGKIVQSIANWIPSLDIQLSFYLDGLSMLFSLLITGIGSLVVLYSIFYLSKKEQLVHFYVYLLLFMGSMLGVVLSDNVFVLYTFWEFTSISSFLLIGFWFYRERSTYGAQKSMLVTVFGGLAMLGALILLSITAETNSIREMIANRSDIIESDLFIPILILLLIGAFTKSAQFPFHSWLPDAMEAPTPVSAYLHSATMVKAGIYLVARFSLIFSGTDVFFIIVSGVGLITLCLGSILASRQTDLKGILAYSTISQLGMIMTMLGFGTGIATLAAIFHIFNHATFKGSLFMIAGIVDHETGTRDIRRLGGLYTFMPISATLAFFGAFSMAGVPLPIFNGFLSKEMFFDSSLKLEQTSGFAGTFAEWIPWLAVIGSIFTFVYSMYLVFGTFTGKAKLDQLEKKPHEAPIGMLISPIILIGFVVLIGLLPNLINESLLAPAVGSVTGDFALTHLAFWHGFDNTPLHMSLIVVVIGTILVLTLKRWQPIYNRVPGKFSTDRIYQSIVNGLLSFSSKFTKFYMTGSLRLYTSIILVFLVLATSIFIYVTDGFKIAFDDLAPVTWPEVLVGFVMAVAAIATIWMTQRIAAIIVIGVVGYGLSLLFVFFRAPDLALTQLIVETITVALFLLCFAHLPKLKKSDKKPSEKLVDFVIAASTGALLTIVAISAHSSKYFDSISKYFVDNSYKLGGGDNIVNVILVDFRGLDTLFEIAVLGLAALGIYAMIKYRDKGDMNH</sequence>
<evidence type="ECO:0000256" key="9">
    <source>
        <dbReference type="ARBA" id="ARBA00023053"/>
    </source>
</evidence>
<evidence type="ECO:0000256" key="7">
    <source>
        <dbReference type="ARBA" id="ARBA00022781"/>
    </source>
</evidence>
<dbReference type="Proteomes" id="UP000076623">
    <property type="component" value="Chromosome"/>
</dbReference>
<keyword evidence="10" id="KW-0406">Ion transport</keyword>
<protein>
    <submittedName>
        <fullName evidence="19">Na+/H+ antiporter subunit A</fullName>
    </submittedName>
</protein>
<feature type="transmembrane region" description="Helical" evidence="14">
    <location>
        <begin position="753"/>
        <end position="771"/>
    </location>
</feature>
<evidence type="ECO:0000256" key="2">
    <source>
        <dbReference type="ARBA" id="ARBA00008483"/>
    </source>
</evidence>
<evidence type="ECO:0000256" key="12">
    <source>
        <dbReference type="ARBA" id="ARBA00023201"/>
    </source>
</evidence>
<feature type="transmembrane region" description="Helical" evidence="14">
    <location>
        <begin position="694"/>
        <end position="714"/>
    </location>
</feature>
<feature type="transmembrane region" description="Helical" evidence="14">
    <location>
        <begin position="309"/>
        <end position="330"/>
    </location>
</feature>
<comment type="similarity">
    <text evidence="2">Belongs to the CPA3 antiporters (TC 2.A.63) subunit A family.</text>
</comment>
<feature type="domain" description="MrpA C-terminal/MbhD" evidence="17">
    <location>
        <begin position="618"/>
        <end position="682"/>
    </location>
</feature>
<feature type="domain" description="MrpA C-terminal/MbhE" evidence="18">
    <location>
        <begin position="693"/>
        <end position="772"/>
    </location>
</feature>
<comment type="subcellular location">
    <subcellularLocation>
        <location evidence="1">Cell membrane</location>
        <topology evidence="1">Multi-pass membrane protein</topology>
    </subcellularLocation>
    <subcellularLocation>
        <location evidence="13">Membrane</location>
        <topology evidence="13">Multi-pass membrane protein</topology>
    </subcellularLocation>
</comment>
<feature type="transmembrane region" description="Helical" evidence="14">
    <location>
        <begin position="164"/>
        <end position="184"/>
    </location>
</feature>
<evidence type="ECO:0000259" key="15">
    <source>
        <dbReference type="Pfam" id="PF00361"/>
    </source>
</evidence>
<dbReference type="PRINTS" id="PR01435">
    <property type="entry name" value="NPOXDRDTASE5"/>
</dbReference>
<evidence type="ECO:0000256" key="8">
    <source>
        <dbReference type="ARBA" id="ARBA00022989"/>
    </source>
</evidence>
<evidence type="ECO:0000256" key="11">
    <source>
        <dbReference type="ARBA" id="ARBA00023136"/>
    </source>
</evidence>
<dbReference type="Pfam" id="PF13244">
    <property type="entry name" value="MbhD"/>
    <property type="match status" value="1"/>
</dbReference>
<feature type="transmembrane region" description="Helical" evidence="14">
    <location>
        <begin position="609"/>
        <end position="628"/>
    </location>
</feature>
<keyword evidence="9" id="KW-0915">Sodium</keyword>
<feature type="transmembrane region" description="Helical" evidence="14">
    <location>
        <begin position="269"/>
        <end position="289"/>
    </location>
</feature>
<dbReference type="GO" id="GO:0015297">
    <property type="term" value="F:antiporter activity"/>
    <property type="evidence" value="ECO:0007669"/>
    <property type="project" value="UniProtKB-KW"/>
</dbReference>
<dbReference type="PANTHER" id="PTHR43373">
    <property type="entry name" value="NA(+)/H(+) ANTIPORTER SUBUNIT"/>
    <property type="match status" value="1"/>
</dbReference>
<keyword evidence="7" id="KW-0375">Hydrogen ion transport</keyword>
<dbReference type="InterPro" id="IPR050616">
    <property type="entry name" value="CPA3_Na-H_Antiporter_A"/>
</dbReference>
<feature type="transmembrane region" description="Helical" evidence="14">
    <location>
        <begin position="573"/>
        <end position="594"/>
    </location>
</feature>
<evidence type="ECO:0000313" key="19">
    <source>
        <dbReference type="EMBL" id="ANC77955.1"/>
    </source>
</evidence>
<dbReference type="Pfam" id="PF00662">
    <property type="entry name" value="Proton_antipo_N"/>
    <property type="match status" value="1"/>
</dbReference>
<dbReference type="Pfam" id="PF20501">
    <property type="entry name" value="MbhE"/>
    <property type="match status" value="1"/>
</dbReference>
<dbReference type="KEGG" id="fpn:ABE65_014585"/>
<dbReference type="InterPro" id="IPR005663">
    <property type="entry name" value="MrpA/MnhA1/PhaAB"/>
</dbReference>
<feature type="transmembrane region" description="Helical" evidence="14">
    <location>
        <begin position="29"/>
        <end position="51"/>
    </location>
</feature>
<organism evidence="19 20">
    <name type="scientific">Fictibacillus phosphorivorans</name>
    <dbReference type="NCBI Taxonomy" id="1221500"/>
    <lineage>
        <taxon>Bacteria</taxon>
        <taxon>Bacillati</taxon>
        <taxon>Bacillota</taxon>
        <taxon>Bacilli</taxon>
        <taxon>Bacillales</taxon>
        <taxon>Fictibacillaceae</taxon>
        <taxon>Fictibacillus</taxon>
    </lineage>
</organism>
<dbReference type="InterPro" id="IPR001516">
    <property type="entry name" value="Proton_antipo_N"/>
</dbReference>
<dbReference type="InterPro" id="IPR046806">
    <property type="entry name" value="MrpA_C/MbhE"/>
</dbReference>
<keyword evidence="5" id="KW-1003">Cell membrane</keyword>
<gene>
    <name evidence="19" type="ORF">ABE65_014585</name>
</gene>
<feature type="transmembrane region" description="Helical" evidence="14">
    <location>
        <begin position="361"/>
        <end position="387"/>
    </location>
</feature>
<dbReference type="EMBL" id="CP015378">
    <property type="protein sequence ID" value="ANC77955.1"/>
    <property type="molecule type" value="Genomic_DNA"/>
</dbReference>
<keyword evidence="11 14" id="KW-0472">Membrane</keyword>
<reference evidence="19 20" key="1">
    <citation type="submission" date="2016-04" db="EMBL/GenBank/DDBJ databases">
        <title>Complete genome sequence of Fictibacillus phosphorivorans G25-29, a strain toxic to nematodes.</title>
        <authorList>
            <person name="Zheng Z."/>
        </authorList>
    </citation>
    <scope>NUCLEOTIDE SEQUENCE [LARGE SCALE GENOMIC DNA]</scope>
    <source>
        <strain evidence="19 20">G25-29</strain>
    </source>
</reference>
<dbReference type="GO" id="GO:0005886">
    <property type="term" value="C:plasma membrane"/>
    <property type="evidence" value="ECO:0007669"/>
    <property type="project" value="UniProtKB-SubCell"/>
</dbReference>
<dbReference type="GO" id="GO:1902600">
    <property type="term" value="P:proton transmembrane transport"/>
    <property type="evidence" value="ECO:0007669"/>
    <property type="project" value="UniProtKB-KW"/>
</dbReference>
<keyword evidence="20" id="KW-1185">Reference proteome</keyword>
<keyword evidence="8 14" id="KW-1133">Transmembrane helix</keyword>
<dbReference type="Pfam" id="PF00361">
    <property type="entry name" value="Proton_antipo_M"/>
    <property type="match status" value="1"/>
</dbReference>
<keyword evidence="12" id="KW-0739">Sodium transport</keyword>
<feature type="transmembrane region" description="Helical" evidence="14">
    <location>
        <begin position="72"/>
        <end position="100"/>
    </location>
</feature>
<evidence type="ECO:0000256" key="3">
    <source>
        <dbReference type="ARBA" id="ARBA00022448"/>
    </source>
</evidence>
<dbReference type="NCBIfam" id="NF009285">
    <property type="entry name" value="PRK12645.1"/>
    <property type="match status" value="1"/>
</dbReference>
<keyword evidence="6 13" id="KW-0812">Transmembrane</keyword>
<evidence type="ECO:0000256" key="13">
    <source>
        <dbReference type="RuleBase" id="RU000320"/>
    </source>
</evidence>
<feature type="transmembrane region" description="Helical" evidence="14">
    <location>
        <begin position="633"/>
        <end position="653"/>
    </location>
</feature>
<dbReference type="NCBIfam" id="TIGR00940">
    <property type="entry name" value="2a6301s01"/>
    <property type="match status" value="1"/>
</dbReference>
<dbReference type="PRINTS" id="PR01434">
    <property type="entry name" value="NADHDHGNASE5"/>
</dbReference>
<evidence type="ECO:0000256" key="6">
    <source>
        <dbReference type="ARBA" id="ARBA00022692"/>
    </source>
</evidence>
<evidence type="ECO:0000256" key="5">
    <source>
        <dbReference type="ARBA" id="ARBA00022475"/>
    </source>
</evidence>
<evidence type="ECO:0000256" key="4">
    <source>
        <dbReference type="ARBA" id="ARBA00022449"/>
    </source>
</evidence>
<dbReference type="InterPro" id="IPR001750">
    <property type="entry name" value="ND/Mrp_TM"/>
</dbReference>
<evidence type="ECO:0000259" key="18">
    <source>
        <dbReference type="Pfam" id="PF20501"/>
    </source>
</evidence>
<keyword evidence="3" id="KW-0813">Transport</keyword>
<dbReference type="STRING" id="1221500.ABE65_014585"/>
<feature type="transmembrane region" description="Helical" evidence="14">
    <location>
        <begin position="659"/>
        <end position="682"/>
    </location>
</feature>